<evidence type="ECO:0000313" key="7">
    <source>
        <dbReference type="EMBL" id="KAG9390127.1"/>
    </source>
</evidence>
<keyword evidence="3 4" id="KW-0175">Coiled coil</keyword>
<comment type="subcellular location">
    <subcellularLocation>
        <location evidence="1">Cytoplasm</location>
    </subcellularLocation>
</comment>
<dbReference type="GO" id="GO:0005737">
    <property type="term" value="C:cytoplasm"/>
    <property type="evidence" value="ECO:0007669"/>
    <property type="project" value="UniProtKB-SubCell"/>
</dbReference>
<dbReference type="EMBL" id="JAHDYR010000066">
    <property type="protein sequence ID" value="KAG9390127.1"/>
    <property type="molecule type" value="Genomic_DNA"/>
</dbReference>
<evidence type="ECO:0000256" key="5">
    <source>
        <dbReference type="SAM" id="MobiDB-lite"/>
    </source>
</evidence>
<dbReference type="GO" id="GO:0008017">
    <property type="term" value="F:microtubule binding"/>
    <property type="evidence" value="ECO:0007669"/>
    <property type="project" value="TreeGrafter"/>
</dbReference>
<reference evidence="7" key="1">
    <citation type="submission" date="2021-05" db="EMBL/GenBank/DDBJ databases">
        <title>A free-living protist that lacks canonical eukaryotic 1 DNA replication and segregation systems.</title>
        <authorList>
            <person name="Salas-Leiva D.E."/>
            <person name="Tromer E.C."/>
            <person name="Curtis B.A."/>
            <person name="Jerlstrom-Hultqvist J."/>
            <person name="Kolisko M."/>
            <person name="Yi Z."/>
            <person name="Salas-Leiva J.S."/>
            <person name="Gallot-Lavallee L."/>
            <person name="Kops G.J.P.L."/>
            <person name="Archibald J.M."/>
            <person name="Simpson A.G.B."/>
            <person name="Roger A.J."/>
        </authorList>
    </citation>
    <scope>NUCLEOTIDE SEQUENCE</scope>
    <source>
        <strain evidence="7">BICM</strain>
    </source>
</reference>
<evidence type="ECO:0000256" key="4">
    <source>
        <dbReference type="SAM" id="Coils"/>
    </source>
</evidence>
<dbReference type="SUPFAM" id="SSF57997">
    <property type="entry name" value="Tropomyosin"/>
    <property type="match status" value="1"/>
</dbReference>
<comment type="caution">
    <text evidence="7">The sequence shown here is derived from an EMBL/GenBank/DDBJ whole genome shotgun (WGS) entry which is preliminary data.</text>
</comment>
<dbReference type="GO" id="GO:0051959">
    <property type="term" value="F:dynein light intermediate chain binding"/>
    <property type="evidence" value="ECO:0007669"/>
    <property type="project" value="TreeGrafter"/>
</dbReference>
<feature type="region of interest" description="Disordered" evidence="5">
    <location>
        <begin position="156"/>
        <end position="176"/>
    </location>
</feature>
<evidence type="ECO:0000256" key="1">
    <source>
        <dbReference type="ARBA" id="ARBA00004496"/>
    </source>
</evidence>
<feature type="coiled-coil region" evidence="4">
    <location>
        <begin position="493"/>
        <end position="560"/>
    </location>
</feature>
<feature type="coiled-coil region" evidence="4">
    <location>
        <begin position="616"/>
        <end position="738"/>
    </location>
</feature>
<dbReference type="AlphaFoldDB" id="A0A8J6E136"/>
<evidence type="ECO:0000256" key="2">
    <source>
        <dbReference type="ARBA" id="ARBA00022490"/>
    </source>
</evidence>
<dbReference type="PANTHER" id="PTHR18947">
    <property type="entry name" value="HOOK PROTEINS"/>
    <property type="match status" value="1"/>
</dbReference>
<protein>
    <submittedName>
        <fullName evidence="7">Calponin</fullName>
    </submittedName>
</protein>
<proteinExistence type="predicted"/>
<feature type="coiled-coil region" evidence="4">
    <location>
        <begin position="209"/>
        <end position="447"/>
    </location>
</feature>
<dbReference type="GO" id="GO:0030705">
    <property type="term" value="P:cytoskeleton-dependent intracellular transport"/>
    <property type="evidence" value="ECO:0007669"/>
    <property type="project" value="InterPro"/>
</dbReference>
<name>A0A8J6E136_9EUKA</name>
<dbReference type="Gene3D" id="1.10.418.10">
    <property type="entry name" value="Calponin-like domain"/>
    <property type="match status" value="1"/>
</dbReference>
<evidence type="ECO:0000256" key="3">
    <source>
        <dbReference type="ARBA" id="ARBA00023054"/>
    </source>
</evidence>
<accession>A0A8J6E136</accession>
<dbReference type="Proteomes" id="UP000717585">
    <property type="component" value="Unassembled WGS sequence"/>
</dbReference>
<dbReference type="InterPro" id="IPR036872">
    <property type="entry name" value="CH_dom_sf"/>
</dbReference>
<dbReference type="PANTHER" id="PTHR18947:SF28">
    <property type="entry name" value="GIRDIN, ISOFORM A"/>
    <property type="match status" value="1"/>
</dbReference>
<organism evidence="7 8">
    <name type="scientific">Carpediemonas membranifera</name>
    <dbReference type="NCBI Taxonomy" id="201153"/>
    <lineage>
        <taxon>Eukaryota</taxon>
        <taxon>Metamonada</taxon>
        <taxon>Carpediemonas-like organisms</taxon>
        <taxon>Carpediemonas</taxon>
    </lineage>
</organism>
<dbReference type="CDD" id="cd22211">
    <property type="entry name" value="HkD_SF"/>
    <property type="match status" value="1"/>
</dbReference>
<feature type="domain" description="HOOK N-terminal" evidence="6">
    <location>
        <begin position="10"/>
        <end position="151"/>
    </location>
</feature>
<sequence length="751" mass="83813">MVRDDSTDAAILVWINSFIEDEQVTDINELIDGVILFKVVSQIIPKYCSKQDAQVQNPGGQWVLGLKNLKLIVSLIEGYHMTMDVEMDLSFVDTAVIARQQDPGLVRDHLIFLIEAVLFTAVHCDRSQQFIGTILDLPEHTQDCLMHLIQDMDLRVGDRGSPHKASNSSSHAARPARLMSTGQLQAPPSVAPTPGPVYEPTATVFDEDKEKLAKQVEAFRAQVAQLEAANKELDFERTQLNTELDAASMNREALERSMRARQSMVIATTEQKYQSLQNEVDKIHEKLYNATTRANDAEAQLKAARSEAETFRRQVDTQAGRIESLTISLHKAEASATDKERQIAALKTSVAKLDEMNEQLAAELQTPTEASDEITRRVADLEDQLEQAHTAAVLNEKEIARWQQKARDAEDRAEVSEQSCEAVQVRLASVTTEIQELYERNTELQTRATQEDVMARVEKRIAAVSELKMRTGTELATELKLTQERLGRATARADEAIATIAQERGRIAELEDVIADLNREIEGKNAVIERLGDERLSQPAQELATRVSELEERLAAALEGAAQAEVYRARLAEVRAAVDTDTLSTVTKLTELLDRGVPTVAPISTGGSTDAMAVQLETTRAELRDTTQRLYKAEEAKDQLAQEVSELRAVKEAKSERTFVEATESAKTQSRVHELEAELERVKAEAQARLQRAARGANKRDIEETLKITAFASIGMQLQQVVQEKEKLEEEYRYETARLRRIIAVTRGDKG</sequence>
<dbReference type="Gene3D" id="1.10.287.1490">
    <property type="match status" value="1"/>
</dbReference>
<dbReference type="OrthoDB" id="49395at2759"/>
<dbReference type="SUPFAM" id="SSF116907">
    <property type="entry name" value="Hook domain"/>
    <property type="match status" value="1"/>
</dbReference>
<gene>
    <name evidence="7" type="ORF">J8273_8165</name>
</gene>
<dbReference type="Pfam" id="PF19047">
    <property type="entry name" value="HOOK_N"/>
    <property type="match status" value="1"/>
</dbReference>
<keyword evidence="8" id="KW-1185">Reference proteome</keyword>
<evidence type="ECO:0000313" key="8">
    <source>
        <dbReference type="Proteomes" id="UP000717585"/>
    </source>
</evidence>
<keyword evidence="2" id="KW-0963">Cytoplasm</keyword>
<dbReference type="GO" id="GO:0031122">
    <property type="term" value="P:cytoplasmic microtubule organization"/>
    <property type="evidence" value="ECO:0007669"/>
    <property type="project" value="TreeGrafter"/>
</dbReference>
<dbReference type="GO" id="GO:0005815">
    <property type="term" value="C:microtubule organizing center"/>
    <property type="evidence" value="ECO:0007669"/>
    <property type="project" value="TreeGrafter"/>
</dbReference>
<evidence type="ECO:0000259" key="6">
    <source>
        <dbReference type="Pfam" id="PF19047"/>
    </source>
</evidence>
<dbReference type="InterPro" id="IPR043936">
    <property type="entry name" value="HOOK_N"/>
</dbReference>